<dbReference type="Proteomes" id="UP000198790">
    <property type="component" value="Unassembled WGS sequence"/>
</dbReference>
<reference evidence="2 3" key="1">
    <citation type="submission" date="2016-10" db="EMBL/GenBank/DDBJ databases">
        <authorList>
            <person name="de Groot N.N."/>
        </authorList>
    </citation>
    <scope>NUCLEOTIDE SEQUENCE [LARGE SCALE GENOMIC DNA]</scope>
    <source>
        <strain evidence="2 3">DSM 23399</strain>
    </source>
</reference>
<feature type="signal peptide" evidence="1">
    <location>
        <begin position="1"/>
        <end position="20"/>
    </location>
</feature>
<dbReference type="OrthoDB" id="712316at2"/>
<feature type="chain" id="PRO_5011486686" evidence="1">
    <location>
        <begin position="21"/>
        <end position="394"/>
    </location>
</feature>
<gene>
    <name evidence="2" type="ORF">SAMN04489723_10826</name>
</gene>
<sequence length="394" mass="45040">MLKNNVLAFCVCLFSFVAVAQSPSTKDALQQIEQNNATLKAFSSFLESRKLSQKASNNLPDPQAGAYYLPFGNHASGDYSEFQITQSFEFPTVYSSRGNLIEMQEAQSAMEYQLKRQEVLLPAVNLLNELIFLAKKEKVEQVRVLQSKKLFDQTNELFELEQAGILELNKAKIAWIQEQFKLDILDADRKKIMLQIQNLNGGNELQFAQNDYSSSLTIDDSESLWLEKMQVDPELKVLLEQEKVAQQRIKLSKSKSLPNLTAGYNYQGVSGSNYSGIYGGVSIPLWSSRNTVKAAEANYDYQKSFTQVQTDEMHTAFLGEYEVYQAMLNKYQEYQSTLQSLDSEALLLQAFELGELSYMQYYLELQFYQQAIDSMLEMEKQLNQTKAELLKHQL</sequence>
<dbReference type="Gene3D" id="1.20.1600.10">
    <property type="entry name" value="Outer membrane efflux proteins (OEP)"/>
    <property type="match status" value="1"/>
</dbReference>
<evidence type="ECO:0000313" key="3">
    <source>
        <dbReference type="Proteomes" id="UP000198790"/>
    </source>
</evidence>
<dbReference type="AlphaFoldDB" id="A0A1I1AEP1"/>
<keyword evidence="1" id="KW-0732">Signal</keyword>
<dbReference type="SUPFAM" id="SSF56954">
    <property type="entry name" value="Outer membrane efflux proteins (OEP)"/>
    <property type="match status" value="1"/>
</dbReference>
<accession>A0A1I1AEP1</accession>
<evidence type="ECO:0000313" key="2">
    <source>
        <dbReference type="EMBL" id="SFB35846.1"/>
    </source>
</evidence>
<dbReference type="RefSeq" id="WP_092897600.1">
    <property type="nucleotide sequence ID" value="NZ_FOKK01000008.1"/>
</dbReference>
<evidence type="ECO:0000256" key="1">
    <source>
        <dbReference type="SAM" id="SignalP"/>
    </source>
</evidence>
<name>A0A1I1AEP1_9BACT</name>
<dbReference type="GO" id="GO:0015562">
    <property type="term" value="F:efflux transmembrane transporter activity"/>
    <property type="evidence" value="ECO:0007669"/>
    <property type="project" value="InterPro"/>
</dbReference>
<dbReference type="EMBL" id="FOKK01000008">
    <property type="protein sequence ID" value="SFB35846.1"/>
    <property type="molecule type" value="Genomic_DNA"/>
</dbReference>
<keyword evidence="3" id="KW-1185">Reference proteome</keyword>
<dbReference type="STRING" id="237018.SAMN04489723_10826"/>
<proteinExistence type="predicted"/>
<organism evidence="2 3">
    <name type="scientific">Algoriphagus aquimarinus</name>
    <dbReference type="NCBI Taxonomy" id="237018"/>
    <lineage>
        <taxon>Bacteria</taxon>
        <taxon>Pseudomonadati</taxon>
        <taxon>Bacteroidota</taxon>
        <taxon>Cytophagia</taxon>
        <taxon>Cytophagales</taxon>
        <taxon>Cyclobacteriaceae</taxon>
        <taxon>Algoriphagus</taxon>
    </lineage>
</organism>
<protein>
    <submittedName>
        <fullName evidence="2">Outer membrane protein TolC</fullName>
    </submittedName>
</protein>